<evidence type="ECO:0000313" key="3">
    <source>
        <dbReference type="EMBL" id="TET63641.1"/>
    </source>
</evidence>
<dbReference type="PANTHER" id="PTHR42928:SF5">
    <property type="entry name" value="BLR1237 PROTEIN"/>
    <property type="match status" value="1"/>
</dbReference>
<comment type="similarity">
    <text evidence="1">Belongs to the UPF0065 (bug) family.</text>
</comment>
<dbReference type="AlphaFoldDB" id="A0A523W9J3"/>
<evidence type="ECO:0000256" key="2">
    <source>
        <dbReference type="SAM" id="SignalP"/>
    </source>
</evidence>
<accession>A0A523W9J3</accession>
<dbReference type="InterPro" id="IPR042100">
    <property type="entry name" value="Bug_dom1"/>
</dbReference>
<dbReference type="PANTHER" id="PTHR42928">
    <property type="entry name" value="TRICARBOXYLATE-BINDING PROTEIN"/>
    <property type="match status" value="1"/>
</dbReference>
<feature type="non-terminal residue" evidence="3">
    <location>
        <position position="73"/>
    </location>
</feature>
<proteinExistence type="inferred from homology"/>
<organism evidence="3 4">
    <name type="scientific">Aerophobetes bacterium</name>
    <dbReference type="NCBI Taxonomy" id="2030807"/>
    <lineage>
        <taxon>Bacteria</taxon>
        <taxon>Candidatus Aerophobota</taxon>
    </lineage>
</organism>
<name>A0A523W9J3_UNCAE</name>
<dbReference type="Gene3D" id="3.40.190.150">
    <property type="entry name" value="Bordetella uptake gene, domain 1"/>
    <property type="match status" value="1"/>
</dbReference>
<keyword evidence="2" id="KW-0732">Signal</keyword>
<evidence type="ECO:0000256" key="1">
    <source>
        <dbReference type="ARBA" id="ARBA00006987"/>
    </source>
</evidence>
<gene>
    <name evidence="3" type="ORF">E3J48_02215</name>
</gene>
<sequence>MRRFLVVLVVIALMCSAGSLAVGAQEYPTRAVTVIIPWSAGGMTDVSCRILARKMEEVLGQPLVIVNKPGASG</sequence>
<dbReference type="EMBL" id="SOIZ01000091">
    <property type="protein sequence ID" value="TET63641.1"/>
    <property type="molecule type" value="Genomic_DNA"/>
</dbReference>
<protein>
    <submittedName>
        <fullName evidence="3">Tripartite tricarboxylate transporter substrate binding protein</fullName>
    </submittedName>
</protein>
<comment type="caution">
    <text evidence="3">The sequence shown here is derived from an EMBL/GenBank/DDBJ whole genome shotgun (WGS) entry which is preliminary data.</text>
</comment>
<evidence type="ECO:0000313" key="4">
    <source>
        <dbReference type="Proteomes" id="UP000319130"/>
    </source>
</evidence>
<reference evidence="3 4" key="1">
    <citation type="submission" date="2019-03" db="EMBL/GenBank/DDBJ databases">
        <title>Metabolic potential of uncultured bacteria and archaea associated with petroleum seepage in deep-sea sediments.</title>
        <authorList>
            <person name="Dong X."/>
            <person name="Hubert C."/>
        </authorList>
    </citation>
    <scope>NUCLEOTIDE SEQUENCE [LARGE SCALE GENOMIC DNA]</scope>
    <source>
        <strain evidence="3">E29_bin52</strain>
    </source>
</reference>
<feature type="signal peptide" evidence="2">
    <location>
        <begin position="1"/>
        <end position="24"/>
    </location>
</feature>
<dbReference type="Proteomes" id="UP000319130">
    <property type="component" value="Unassembled WGS sequence"/>
</dbReference>
<dbReference type="InterPro" id="IPR005064">
    <property type="entry name" value="BUG"/>
</dbReference>
<feature type="chain" id="PRO_5022143993" evidence="2">
    <location>
        <begin position="25"/>
        <end position="73"/>
    </location>
</feature>